<proteinExistence type="inferred from homology"/>
<evidence type="ECO:0000256" key="5">
    <source>
        <dbReference type="ARBA" id="ARBA00022989"/>
    </source>
</evidence>
<keyword evidence="6 7" id="KW-0472">Membrane</keyword>
<dbReference type="Proteomes" id="UP000824225">
    <property type="component" value="Unassembled WGS sequence"/>
</dbReference>
<evidence type="ECO:0000313" key="8">
    <source>
        <dbReference type="EMBL" id="HJA08815.1"/>
    </source>
</evidence>
<dbReference type="PANTHER" id="PTHR33508:SF1">
    <property type="entry name" value="UPF0056 MEMBRANE PROTEIN YHCE"/>
    <property type="match status" value="1"/>
</dbReference>
<feature type="transmembrane region" description="Helical" evidence="7">
    <location>
        <begin position="140"/>
        <end position="160"/>
    </location>
</feature>
<reference evidence="8" key="2">
    <citation type="submission" date="2021-04" db="EMBL/GenBank/DDBJ databases">
        <authorList>
            <person name="Gilroy R."/>
        </authorList>
    </citation>
    <scope>NUCLEOTIDE SEQUENCE</scope>
    <source>
        <strain evidence="8">CHK186-16707</strain>
    </source>
</reference>
<dbReference type="EMBL" id="DXAN01000022">
    <property type="protein sequence ID" value="HJA08815.1"/>
    <property type="molecule type" value="Genomic_DNA"/>
</dbReference>
<protein>
    <recommendedName>
        <fullName evidence="7">UPF0056 membrane protein</fullName>
    </recommendedName>
</protein>
<reference evidence="8" key="1">
    <citation type="journal article" date="2021" name="PeerJ">
        <title>Extensive microbial diversity within the chicken gut microbiome revealed by metagenomics and culture.</title>
        <authorList>
            <person name="Gilroy R."/>
            <person name="Ravi A."/>
            <person name="Getino M."/>
            <person name="Pursley I."/>
            <person name="Horton D.L."/>
            <person name="Alikhan N.F."/>
            <person name="Baker D."/>
            <person name="Gharbi K."/>
            <person name="Hall N."/>
            <person name="Watson M."/>
            <person name="Adriaenssens E.M."/>
            <person name="Foster-Nyarko E."/>
            <person name="Jarju S."/>
            <person name="Secka A."/>
            <person name="Antonio M."/>
            <person name="Oren A."/>
            <person name="Chaudhuri R.R."/>
            <person name="La Ragione R."/>
            <person name="Hildebrand F."/>
            <person name="Pallen M.J."/>
        </authorList>
    </citation>
    <scope>NUCLEOTIDE SEQUENCE</scope>
    <source>
        <strain evidence="8">CHK186-16707</strain>
    </source>
</reference>
<evidence type="ECO:0000256" key="4">
    <source>
        <dbReference type="ARBA" id="ARBA00022692"/>
    </source>
</evidence>
<evidence type="ECO:0000256" key="6">
    <source>
        <dbReference type="ARBA" id="ARBA00023136"/>
    </source>
</evidence>
<organism evidence="8 9">
    <name type="scientific">Candidatus Mailhella merdigallinarum</name>
    <dbReference type="NCBI Taxonomy" id="2838658"/>
    <lineage>
        <taxon>Bacteria</taxon>
        <taxon>Pseudomonadati</taxon>
        <taxon>Thermodesulfobacteriota</taxon>
        <taxon>Desulfovibrionia</taxon>
        <taxon>Desulfovibrionales</taxon>
        <taxon>Desulfovibrionaceae</taxon>
        <taxon>Mailhella</taxon>
    </lineage>
</organism>
<evidence type="ECO:0000256" key="2">
    <source>
        <dbReference type="ARBA" id="ARBA00009784"/>
    </source>
</evidence>
<feature type="transmembrane region" description="Helical" evidence="7">
    <location>
        <begin position="42"/>
        <end position="61"/>
    </location>
</feature>
<sequence>MDSVFSEFFGTALKLFALMTPPAVLSAFLSGTKSYPTARKRATAIHTGVAVFVIGVVLYFFGESIFGVFGFTLDAFRIGSGVLLFLTAVSLMNETTDHPSMPVDADISVVPLAIPLCMGPASIGTVMVMGASASTPQERLIGAAALLVASGGVLLLLLMAESVEKVLHRTGIAVLSKLTGLLLAAIAAQVIFTGIQSFLG</sequence>
<evidence type="ECO:0000256" key="7">
    <source>
        <dbReference type="RuleBase" id="RU362048"/>
    </source>
</evidence>
<feature type="transmembrane region" description="Helical" evidence="7">
    <location>
        <begin position="112"/>
        <end position="133"/>
    </location>
</feature>
<evidence type="ECO:0000256" key="1">
    <source>
        <dbReference type="ARBA" id="ARBA00004651"/>
    </source>
</evidence>
<dbReference type="NCBIfam" id="TIGR00427">
    <property type="entry name" value="NAAT family transporter"/>
    <property type="match status" value="1"/>
</dbReference>
<dbReference type="Pfam" id="PF01914">
    <property type="entry name" value="MarC"/>
    <property type="match status" value="1"/>
</dbReference>
<evidence type="ECO:0000313" key="9">
    <source>
        <dbReference type="Proteomes" id="UP000824225"/>
    </source>
</evidence>
<dbReference type="AlphaFoldDB" id="A0A9D2HEX5"/>
<keyword evidence="3" id="KW-1003">Cell membrane</keyword>
<feature type="transmembrane region" description="Helical" evidence="7">
    <location>
        <begin position="180"/>
        <end position="199"/>
    </location>
</feature>
<dbReference type="InterPro" id="IPR002771">
    <property type="entry name" value="Multi_antbiot-R_MarC"/>
</dbReference>
<comment type="subcellular location">
    <subcellularLocation>
        <location evidence="1 7">Cell membrane</location>
        <topology evidence="1 7">Multi-pass membrane protein</topology>
    </subcellularLocation>
</comment>
<name>A0A9D2HEX5_9BACT</name>
<evidence type="ECO:0000256" key="3">
    <source>
        <dbReference type="ARBA" id="ARBA00022475"/>
    </source>
</evidence>
<comment type="similarity">
    <text evidence="2 7">Belongs to the UPF0056 (MarC) family.</text>
</comment>
<keyword evidence="5 7" id="KW-1133">Transmembrane helix</keyword>
<comment type="caution">
    <text evidence="7">Lacks conserved residue(s) required for the propagation of feature annotation.</text>
</comment>
<dbReference type="PANTHER" id="PTHR33508">
    <property type="entry name" value="UPF0056 MEMBRANE PROTEIN YHCE"/>
    <property type="match status" value="1"/>
</dbReference>
<keyword evidence="4 7" id="KW-0812">Transmembrane</keyword>
<feature type="transmembrane region" description="Helical" evidence="7">
    <location>
        <begin position="68"/>
        <end position="92"/>
    </location>
</feature>
<accession>A0A9D2HEX5</accession>
<comment type="caution">
    <text evidence="8">The sequence shown here is derived from an EMBL/GenBank/DDBJ whole genome shotgun (WGS) entry which is preliminary data.</text>
</comment>
<dbReference type="GO" id="GO:0005886">
    <property type="term" value="C:plasma membrane"/>
    <property type="evidence" value="ECO:0007669"/>
    <property type="project" value="UniProtKB-SubCell"/>
</dbReference>
<gene>
    <name evidence="8" type="ORF">H9962_06475</name>
</gene>